<name>A0A4R1QD53_9BACL</name>
<accession>A0A4R1QD53</accession>
<comment type="caution">
    <text evidence="1">The sequence shown here is derived from an EMBL/GenBank/DDBJ whole genome shotgun (WGS) entry which is preliminary data.</text>
</comment>
<gene>
    <name evidence="1" type="ORF">EDD69_10970</name>
</gene>
<proteinExistence type="predicted"/>
<protein>
    <submittedName>
        <fullName evidence="1">Uncharacterized protein</fullName>
    </submittedName>
</protein>
<dbReference type="EMBL" id="SLUL01000009">
    <property type="protein sequence ID" value="TCL48440.1"/>
    <property type="molecule type" value="Genomic_DNA"/>
</dbReference>
<evidence type="ECO:0000313" key="1">
    <source>
        <dbReference type="EMBL" id="TCL48440.1"/>
    </source>
</evidence>
<dbReference type="OrthoDB" id="2697325at2"/>
<sequence length="132" mass="15294">MNVKTLIHVLEKALVILKHYEHCTVDEMLNDISVKILSDQNKPIKNKKAPNDADYSNAIKKMKDMNKAEASQFLSSFKKEELLRMGTQMNIKLQKKDTKKILIESIITHCSFAELYAQMANRKHQKQMSEQT</sequence>
<keyword evidence="2" id="KW-1185">Reference proteome</keyword>
<evidence type="ECO:0000313" key="2">
    <source>
        <dbReference type="Proteomes" id="UP000295658"/>
    </source>
</evidence>
<dbReference type="AlphaFoldDB" id="A0A4R1QD53"/>
<reference evidence="1 2" key="1">
    <citation type="submission" date="2019-03" db="EMBL/GenBank/DDBJ databases">
        <title>Genomic Encyclopedia of Type Strains, Phase IV (KMG-IV): sequencing the most valuable type-strain genomes for metagenomic binning, comparative biology and taxonomic classification.</title>
        <authorList>
            <person name="Goeker M."/>
        </authorList>
    </citation>
    <scope>NUCLEOTIDE SEQUENCE [LARGE SCALE GENOMIC DNA]</scope>
    <source>
        <strain evidence="1 2">DSM 24979</strain>
    </source>
</reference>
<organism evidence="1 2">
    <name type="scientific">Thermolongibacillus altinsuensis</name>
    <dbReference type="NCBI Taxonomy" id="575256"/>
    <lineage>
        <taxon>Bacteria</taxon>
        <taxon>Bacillati</taxon>
        <taxon>Bacillota</taxon>
        <taxon>Bacilli</taxon>
        <taxon>Bacillales</taxon>
        <taxon>Anoxybacillaceae</taxon>
        <taxon>Thermolongibacillus</taxon>
    </lineage>
</organism>
<dbReference type="Proteomes" id="UP000295658">
    <property type="component" value="Unassembled WGS sequence"/>
</dbReference>
<dbReference type="RefSeq" id="WP_132948760.1">
    <property type="nucleotide sequence ID" value="NZ_SLUL01000009.1"/>
</dbReference>